<dbReference type="GO" id="GO:0016020">
    <property type="term" value="C:membrane"/>
    <property type="evidence" value="ECO:0007669"/>
    <property type="project" value="UniProtKB-SubCell"/>
</dbReference>
<dbReference type="InterPro" id="IPR017871">
    <property type="entry name" value="ABC_transporter-like_CS"/>
</dbReference>
<keyword evidence="4" id="KW-0067">ATP-binding</keyword>
<dbReference type="VEuPathDB" id="TriTrypDB:LdBPK_111260.1"/>
<dbReference type="Pfam" id="PF12698">
    <property type="entry name" value="ABC2_membrane_3"/>
    <property type="match status" value="3"/>
</dbReference>
<feature type="transmembrane region" description="Helical" evidence="7">
    <location>
        <begin position="1924"/>
        <end position="1949"/>
    </location>
</feature>
<dbReference type="GO" id="GO:0005319">
    <property type="term" value="F:lipid transporter activity"/>
    <property type="evidence" value="ECO:0007669"/>
    <property type="project" value="TreeGrafter"/>
</dbReference>
<keyword evidence="3" id="KW-0547">Nucleotide-binding</keyword>
<feature type="transmembrane region" description="Helical" evidence="7">
    <location>
        <begin position="1992"/>
        <end position="2010"/>
    </location>
</feature>
<feature type="domain" description="ABC transporter" evidence="8">
    <location>
        <begin position="446"/>
        <end position="676"/>
    </location>
</feature>
<dbReference type="InterPro" id="IPR056264">
    <property type="entry name" value="R2_ABCA1-4-like"/>
</dbReference>
<feature type="transmembrane region" description="Helical" evidence="7">
    <location>
        <begin position="1869"/>
        <end position="1891"/>
    </location>
</feature>
<dbReference type="SMART" id="SM00382">
    <property type="entry name" value="AAA"/>
    <property type="match status" value="3"/>
</dbReference>
<evidence type="ECO:0000313" key="10">
    <source>
        <dbReference type="Proteomes" id="UP000318447"/>
    </source>
</evidence>
<feature type="transmembrane region" description="Helical" evidence="7">
    <location>
        <begin position="336"/>
        <end position="356"/>
    </location>
</feature>
<comment type="subcellular location">
    <subcellularLocation>
        <location evidence="1">Membrane</location>
        <topology evidence="1">Multi-pass membrane protein</topology>
    </subcellularLocation>
</comment>
<feature type="transmembrane region" description="Helical" evidence="7">
    <location>
        <begin position="1955"/>
        <end position="1980"/>
    </location>
</feature>
<dbReference type="Gene3D" id="3.40.50.300">
    <property type="entry name" value="P-loop containing nucleotide triphosphate hydrolases"/>
    <property type="match status" value="3"/>
</dbReference>
<dbReference type="Pfam" id="PF00005">
    <property type="entry name" value="ABC_tran"/>
    <property type="match status" value="3"/>
</dbReference>
<sequence>MTAQPQCCRALYANGVYSLSSASDDMHPTLAADCCMHYALMLYLDAAVPQECGTPKHALFFITEPVRWCCGSSARVLEGGVNETHLTGAQALSDYLLDTWYVHDMPRYGAVSCIDRNVTALLRFADEWRGTNVNVFLYNSSSHHQAGLNLATYYDLFIKSFLGRDSAFMRYKVELFNEPASQSQLGFIFIGALVMIPFTFLPANPVAWVVKERQCGSRHLQDLCGLSFFVYWTANYTFDMLAYFVTTLLCILIFCIFSRQDFVGPDRAGGTFMLLMVYGLTSTAGAYALSFLFKEHSSAQTIVMGVGFVAGFLLLMLVYVLALDPSNVDTSDKMRWEFRLIPSYCIGEGLIGLLMLDSKLAMGTATSAWDMDQLGWPLLYMAVELPAFWLIVLCVDHPAVRRCLQRLRYNRDAEPIIPSDEDSDVEDEREAVYEAGQMGDTTSDVVRVVNLQKRYGNGNIAVKGITFSIFPGEVFGFLGTNGAGKTTTISMLCQQFLPTGGSAYVCGYDIVEQSKEALQCIGYCPQFDATLDLLTVEEQLELYAGIRGIVRAEWPALVDALCTLCELTMYRKTVTSALSGGNRRKLSVAIALMGGPQVVFLDEPSAGMDPVARRGMWTAIQRAAGHCSVVLTTHHLEEVEALADIVAIMVRGYVRCVGDKVHLKNKFGSAFEVSVRLASAQHAELFASFMQAAFPDAVRSEGEGRRLVYQLPRDRGFGDVFQTFQANKEQLHITDYSVSQTSSSTGSTSAGSDESYCRSEPAKGGSFMDQLLAILYRTLRQTLRTKAILFMEIVLPLMFIVITLILWLVWLPFQGRSRQFIDYTPDASSAATLHKQLTCFNSSEGEPIPGLCDCAWISILSNYTVLCAGDYDTIPYKNLCYVDLPFDFSNFKVNGYAVGNITGANKLVQVWVNSYNTSLFVIPTLDEVIIFHWLARISRPKTKSDGNLLSAGIAAGLMPNSKQSSVLCSGALYFVGSSAQVDPLLDCFRKESVLFDKVYGGTYATVAEAEAKVRATEWNWAIIELNGFDASAFDVTIRMNSTALPTFALPYDKSYGGGFYNSRADLYAVAGFLSIQQIITEYYLKLVVGSAATGTDLPLDHYVAVAGYASFITQPLLTTANILLPLIFVMAYLYPVSQLTKRIVLEKELRIREAMQIMGLGNAPIYISWYLTFFLPNFFVTIVTLVVIRMTYITITNILILFLVYYIYLITCVPLAGFYSAFFSKARLASLLTPLIYFVFAMPAFAIQSANTAIITAFCIFPPTAYAVTMLGIMDHEIAGGFAEASWHDALDTPPVYLAIVMMAVDFVFFNLLMLYLDHVMPKQWGTRKHPLFFIIDPEYSRGGKRFVAVNNLYWGMREGEISVLLGHNGAGKTTVLNMMTGMVEPDAGDCYVYGSSVRTAKADVRQQIGYCPQHNILWGELTCRDHLEFFGRIKGLRGWELENAVCRMLHETDLLEKMDQPAKSLSGGQKRKLSVSIAFVTCSRLVFLDEPTAGMDVGARRYTWELLRRMSAHHTIFLTTHYMDEADLLGHKIGIMSQGRLKCSGSSMFLKSHLGFGYSITMSLCDAASVNAISKLVQSSVDGAHKVGLNGCEVMYRLPNERVEQFPEFLDRLEAMKDELGVRGYSLSATTLEEIFLRMSNEDIEREREEDPLMQLHPDITAAQESCIWNCEIVEGRKAMLWSQFKAMMTKRMWNGMRDRKMQFFQVVCPVICILIAMLLSLISLNGPDTITLNKEIYPGEVLVEMNGCDGLLGPNASFDNFTVRHQKYMNALNLSTYMVDTFLSQPTLRVEGLVCRDPDWANAVKTPNNVIHILNSSTYHQGPISVNSIYQALYRKYTGKNARFTLVAGTMPRTKQEKVTQDALKTILMGAIIMIPFTFLPSNVVAWVVKERECKARHLQNVSGLSFYIYWLTNFLFDMDRIGAVFVLFFIYGLSSTTAGYMCSFLFDEHSNAQTMVMAASFVAGFLLVMVVYIMSLLSQTMAAADVLRWITRIVPSFAIGEGIINLAMLTQRQAIVGGVTAWSMDTIGWACVYMSVEFPLFFAITLWIDHPRRRMWGQRNNYDVDAAPQTVSEEDSDVEKTREEVYKEEAEGVNDDMVRVVDLRKVYPNGKEAVRNVTFSVVPGEVFGFLGTNGAGKTTTISMLCQEFIPTSGKAYVCGYDIVTESEQALQCIGYCPQFDACLDLLTVKEHLELYVGVRGIRYEERDVVIDALLRMCELSTYRYTLSSELSGGNRRKLSVALSLIGGPRVVFLDEPSAGMDPVARRGLWNAIEKVADNSSVVLTTHHLEEVEALAHRVAIMVDGTLRCIGDKTHLKNKFGTGFEMSVRVGADDDMGNVHTWVKTRFPEATMNECKGQRFVYTLPANVALSDVFRLLQQKKETLNITDYSVSQTSIEQVFLKISGELEEATAFRRTLEDTLALPSRKSALADAANFDPATRNLFLGRSR</sequence>
<dbReference type="InterPro" id="IPR026082">
    <property type="entry name" value="ABCA"/>
</dbReference>
<evidence type="ECO:0000256" key="2">
    <source>
        <dbReference type="ARBA" id="ARBA00022692"/>
    </source>
</evidence>
<feature type="transmembrane region" description="Helical" evidence="7">
    <location>
        <begin position="1228"/>
        <end position="1247"/>
    </location>
</feature>
<reference evidence="10" key="1">
    <citation type="submission" date="2019-02" db="EMBL/GenBank/DDBJ databases">
        <title>FDA dAtabase for Regulatory Grade micrObial Sequences (FDA-ARGOS): Supporting development and validation of Infectious Disease Dx tests.</title>
        <authorList>
            <person name="Duncan R."/>
            <person name="Fisher C."/>
            <person name="Tallon L."/>
            <person name="Sadzewicz L."/>
            <person name="Sengamalay N."/>
            <person name="Ott S."/>
            <person name="Godinez A."/>
            <person name="Nagaraj S."/>
            <person name="Vavikolanu K."/>
            <person name="Nadendla S."/>
            <person name="Aluvathingal J."/>
            <person name="Sichtig H."/>
        </authorList>
    </citation>
    <scope>NUCLEOTIDE SEQUENCE [LARGE SCALE GENOMIC DNA]</scope>
    <source>
        <strain evidence="10">FDAARGOS_361</strain>
    </source>
</reference>
<feature type="domain" description="ABC transporter" evidence="8">
    <location>
        <begin position="2101"/>
        <end position="2331"/>
    </location>
</feature>
<dbReference type="InterPro" id="IPR027417">
    <property type="entry name" value="P-loop_NTPase"/>
</dbReference>
<feature type="transmembrane region" description="Helical" evidence="7">
    <location>
        <begin position="1254"/>
        <end position="1274"/>
    </location>
</feature>
<comment type="caution">
    <text evidence="9">The sequence shown here is derived from an EMBL/GenBank/DDBJ whole genome shotgun (WGS) entry which is preliminary data.</text>
</comment>
<feature type="transmembrane region" description="Helical" evidence="7">
    <location>
        <begin position="376"/>
        <end position="395"/>
    </location>
</feature>
<feature type="transmembrane region" description="Helical" evidence="7">
    <location>
        <begin position="2030"/>
        <end position="2051"/>
    </location>
</feature>
<feature type="transmembrane region" description="Helical" evidence="7">
    <location>
        <begin position="1167"/>
        <end position="1188"/>
    </location>
</feature>
<dbReference type="PANTHER" id="PTHR19229:SF262">
    <property type="entry name" value="TRANSPORTER, PUTATIVE-RELATED"/>
    <property type="match status" value="1"/>
</dbReference>
<dbReference type="SUPFAM" id="SSF52540">
    <property type="entry name" value="P-loop containing nucleoside triphosphate hydrolases"/>
    <property type="match status" value="3"/>
</dbReference>
<feature type="transmembrane region" description="Helical" evidence="7">
    <location>
        <begin position="1200"/>
        <end position="1222"/>
    </location>
</feature>
<dbReference type="PANTHER" id="PTHR19229">
    <property type="entry name" value="ATP-BINDING CASSETTE TRANSPORTER SUBFAMILY A ABCA"/>
    <property type="match status" value="1"/>
</dbReference>
<dbReference type="VEuPathDB" id="TriTrypDB:LDHU3_11.1560"/>
<name>A0A504Y0X5_LEIDO</name>
<evidence type="ECO:0000256" key="5">
    <source>
        <dbReference type="ARBA" id="ARBA00022989"/>
    </source>
</evidence>
<dbReference type="GO" id="GO:0140359">
    <property type="term" value="F:ABC-type transporter activity"/>
    <property type="evidence" value="ECO:0007669"/>
    <property type="project" value="InterPro"/>
</dbReference>
<accession>A0A504Y0X5</accession>
<feature type="transmembrane region" description="Helical" evidence="7">
    <location>
        <begin position="1294"/>
        <end position="1317"/>
    </location>
</feature>
<dbReference type="GO" id="GO:0016887">
    <property type="term" value="F:ATP hydrolysis activity"/>
    <property type="evidence" value="ECO:0007669"/>
    <property type="project" value="InterPro"/>
</dbReference>
<dbReference type="PROSITE" id="PS50893">
    <property type="entry name" value="ABC_TRANSPORTER_2"/>
    <property type="match status" value="3"/>
</dbReference>
<feature type="transmembrane region" description="Helical" evidence="7">
    <location>
        <begin position="1705"/>
        <end position="1726"/>
    </location>
</feature>
<evidence type="ECO:0000256" key="1">
    <source>
        <dbReference type="ARBA" id="ARBA00004141"/>
    </source>
</evidence>
<evidence type="ECO:0000256" key="6">
    <source>
        <dbReference type="ARBA" id="ARBA00023136"/>
    </source>
</evidence>
<evidence type="ECO:0000256" key="4">
    <source>
        <dbReference type="ARBA" id="ARBA00022840"/>
    </source>
</evidence>
<dbReference type="PROSITE" id="PS00211">
    <property type="entry name" value="ABC_TRANSPORTER_1"/>
    <property type="match status" value="3"/>
</dbReference>
<dbReference type="GO" id="GO:0005524">
    <property type="term" value="F:ATP binding"/>
    <property type="evidence" value="ECO:0007669"/>
    <property type="project" value="UniProtKB-KW"/>
</dbReference>
<feature type="transmembrane region" description="Helical" evidence="7">
    <location>
        <begin position="240"/>
        <end position="258"/>
    </location>
</feature>
<dbReference type="InterPro" id="IPR013525">
    <property type="entry name" value="ABC2_TM"/>
</dbReference>
<organism evidence="9 10">
    <name type="scientific">Leishmania donovani</name>
    <dbReference type="NCBI Taxonomy" id="5661"/>
    <lineage>
        <taxon>Eukaryota</taxon>
        <taxon>Discoba</taxon>
        <taxon>Euglenozoa</taxon>
        <taxon>Kinetoplastea</taxon>
        <taxon>Metakinetoplastina</taxon>
        <taxon>Trypanosomatida</taxon>
        <taxon>Trypanosomatidae</taxon>
        <taxon>Leishmaniinae</taxon>
        <taxon>Leishmania</taxon>
    </lineage>
</organism>
<dbReference type="EMBL" id="RHLC01000035">
    <property type="protein sequence ID" value="TPP52978.1"/>
    <property type="molecule type" value="Genomic_DNA"/>
</dbReference>
<dbReference type="VEuPathDB" id="TriTrypDB:LDHU3_11.1480"/>
<keyword evidence="2 7" id="KW-0812">Transmembrane</keyword>
<dbReference type="VEuPathDB" id="TriTrypDB:LdCL_020008100"/>
<feature type="domain" description="ABC transporter" evidence="8">
    <location>
        <begin position="1327"/>
        <end position="1564"/>
    </location>
</feature>
<dbReference type="VEuPathDB" id="TriTrypDB:LdBPK_150800.1"/>
<dbReference type="VEuPathDB" id="TriTrypDB:LdCL_110018200"/>
<dbReference type="InterPro" id="IPR003439">
    <property type="entry name" value="ABC_transporter-like_ATP-bd"/>
</dbReference>
<dbReference type="FunFam" id="3.40.50.300:FF:001253">
    <property type="entry name" value="ATP-binding cassette protein subfamily A, member 10"/>
    <property type="match status" value="1"/>
</dbReference>
<feature type="transmembrane region" description="Helical" evidence="7">
    <location>
        <begin position="787"/>
        <end position="810"/>
    </location>
</feature>
<feature type="transmembrane region" description="Helical" evidence="7">
    <location>
        <begin position="1116"/>
        <end position="1134"/>
    </location>
</feature>
<evidence type="ECO:0000256" key="7">
    <source>
        <dbReference type="SAM" id="Phobius"/>
    </source>
</evidence>
<feature type="transmembrane region" description="Helical" evidence="7">
    <location>
        <begin position="270"/>
        <end position="293"/>
    </location>
</feature>
<dbReference type="VEuPathDB" id="TriTrypDB:LDHU3_02.0370"/>
<dbReference type="Pfam" id="PF23321">
    <property type="entry name" value="R1_ABCA1"/>
    <property type="match status" value="2"/>
</dbReference>
<proteinExistence type="predicted"/>
<dbReference type="FunFam" id="3.40.50.300:FF:001592">
    <property type="entry name" value="ATP-binding cassette protein subfamily A, member 6"/>
    <property type="match status" value="2"/>
</dbReference>
<dbReference type="VEuPathDB" id="TriTrypDB:LdCL_110018500"/>
<evidence type="ECO:0000313" key="9">
    <source>
        <dbReference type="EMBL" id="TPP52978.1"/>
    </source>
</evidence>
<feature type="transmembrane region" description="Helical" evidence="7">
    <location>
        <begin position="299"/>
        <end position="324"/>
    </location>
</feature>
<evidence type="ECO:0000256" key="3">
    <source>
        <dbReference type="ARBA" id="ARBA00022741"/>
    </source>
</evidence>
<keyword evidence="5 7" id="KW-1133">Transmembrane helix</keyword>
<keyword evidence="6 7" id="KW-0472">Membrane</keyword>
<protein>
    <submittedName>
        <fullName evidence="9">ABC-2 transporter family protein</fullName>
    </submittedName>
</protein>
<dbReference type="Proteomes" id="UP000318447">
    <property type="component" value="Unassembled WGS sequence"/>
</dbReference>
<gene>
    <name evidence="9" type="ORF">CGC21_0650</name>
</gene>
<evidence type="ECO:0000259" key="8">
    <source>
        <dbReference type="PROSITE" id="PS50893"/>
    </source>
</evidence>
<dbReference type="CDD" id="cd03263">
    <property type="entry name" value="ABC_subfamily_A"/>
    <property type="match status" value="3"/>
</dbReference>
<feature type="transmembrane region" description="Helical" evidence="7">
    <location>
        <begin position="185"/>
        <end position="203"/>
    </location>
</feature>
<dbReference type="InterPro" id="IPR003593">
    <property type="entry name" value="AAA+_ATPase"/>
</dbReference>